<feature type="compositionally biased region" description="Polar residues" evidence="1">
    <location>
        <begin position="546"/>
        <end position="563"/>
    </location>
</feature>
<feature type="compositionally biased region" description="Basic and acidic residues" evidence="1">
    <location>
        <begin position="642"/>
        <end position="661"/>
    </location>
</feature>
<evidence type="ECO:0000313" key="3">
    <source>
        <dbReference type="Proteomes" id="UP000549394"/>
    </source>
</evidence>
<dbReference type="EMBL" id="CAJFCJ010000031">
    <property type="protein sequence ID" value="CAD5126021.1"/>
    <property type="molecule type" value="Genomic_DNA"/>
</dbReference>
<feature type="compositionally biased region" description="Pro residues" evidence="1">
    <location>
        <begin position="46"/>
        <end position="63"/>
    </location>
</feature>
<protein>
    <submittedName>
        <fullName evidence="2">DgyrCDS14197</fullName>
    </submittedName>
</protein>
<dbReference type="Proteomes" id="UP000549394">
    <property type="component" value="Unassembled WGS sequence"/>
</dbReference>
<feature type="compositionally biased region" description="Basic and acidic residues" evidence="1">
    <location>
        <begin position="616"/>
        <end position="634"/>
    </location>
</feature>
<feature type="compositionally biased region" description="Pro residues" evidence="1">
    <location>
        <begin position="434"/>
        <end position="447"/>
    </location>
</feature>
<evidence type="ECO:0000313" key="2">
    <source>
        <dbReference type="EMBL" id="CAD5126021.1"/>
    </source>
</evidence>
<accession>A0A7I8WD72</accession>
<gene>
    <name evidence="2" type="ORF">DGYR_LOCUS13309</name>
</gene>
<comment type="caution">
    <text evidence="2">The sequence shown here is derived from an EMBL/GenBank/DDBJ whole genome shotgun (WGS) entry which is preliminary data.</text>
</comment>
<organism evidence="2 3">
    <name type="scientific">Dimorphilus gyrociliatus</name>
    <dbReference type="NCBI Taxonomy" id="2664684"/>
    <lineage>
        <taxon>Eukaryota</taxon>
        <taxon>Metazoa</taxon>
        <taxon>Spiralia</taxon>
        <taxon>Lophotrochozoa</taxon>
        <taxon>Annelida</taxon>
        <taxon>Polychaeta</taxon>
        <taxon>Polychaeta incertae sedis</taxon>
        <taxon>Dinophilidae</taxon>
        <taxon>Dimorphilus</taxon>
    </lineage>
</organism>
<feature type="compositionally biased region" description="Basic and acidic residues" evidence="1">
    <location>
        <begin position="412"/>
        <end position="429"/>
    </location>
</feature>
<name>A0A7I8WD72_9ANNE</name>
<proteinExistence type="predicted"/>
<feature type="region of interest" description="Disordered" evidence="1">
    <location>
        <begin position="412"/>
        <end position="460"/>
    </location>
</feature>
<feature type="compositionally biased region" description="Basic and acidic residues" evidence="1">
    <location>
        <begin position="226"/>
        <end position="247"/>
    </location>
</feature>
<feature type="compositionally biased region" description="Basic and acidic residues" evidence="1">
    <location>
        <begin position="480"/>
        <end position="514"/>
    </location>
</feature>
<feature type="compositionally biased region" description="Polar residues" evidence="1">
    <location>
        <begin position="337"/>
        <end position="358"/>
    </location>
</feature>
<feature type="compositionally biased region" description="Basic and acidic residues" evidence="1">
    <location>
        <begin position="319"/>
        <end position="336"/>
    </location>
</feature>
<feature type="compositionally biased region" description="Polar residues" evidence="1">
    <location>
        <begin position="164"/>
        <end position="178"/>
    </location>
</feature>
<feature type="compositionally biased region" description="Basic and acidic residues" evidence="1">
    <location>
        <begin position="575"/>
        <end position="595"/>
    </location>
</feature>
<feature type="compositionally biased region" description="Basic residues" evidence="1">
    <location>
        <begin position="662"/>
        <end position="675"/>
    </location>
</feature>
<feature type="compositionally biased region" description="Basic and acidic residues" evidence="1">
    <location>
        <begin position="1"/>
        <end position="23"/>
    </location>
</feature>
<feature type="region of interest" description="Disordered" evidence="1">
    <location>
        <begin position="151"/>
        <end position="371"/>
    </location>
</feature>
<feature type="compositionally biased region" description="Acidic residues" evidence="1">
    <location>
        <begin position="187"/>
        <end position="197"/>
    </location>
</feature>
<feature type="compositionally biased region" description="Basic and acidic residues" evidence="1">
    <location>
        <begin position="254"/>
        <end position="268"/>
    </location>
</feature>
<feature type="compositionally biased region" description="Polar residues" evidence="1">
    <location>
        <begin position="598"/>
        <end position="613"/>
    </location>
</feature>
<keyword evidence="3" id="KW-1185">Reference proteome</keyword>
<evidence type="ECO:0000256" key="1">
    <source>
        <dbReference type="SAM" id="MobiDB-lite"/>
    </source>
</evidence>
<feature type="region of interest" description="Disordered" evidence="1">
    <location>
        <begin position="1"/>
        <end position="113"/>
    </location>
</feature>
<sequence>MDEKKGKETIRQLEARHIPKRSSDEEDEENVIKKLAKQNIGDISPPALPSQPPPIPPSSPPPLDDNRPPSLSKGFSPMNIPSVDEEEEPSPYRSGPPPLADEEVFSEEEEHKFEIKEYQKSEQKFIPEDVETMSRVIHDLEEKDVEKEEIIDASTVATIDDSETPSIRVQGLSDNQNAQDDDRQHDFDDEDIVEDNDSSAVKTDDDESDANAEDNKLRDTVVNGKQGDKVHENGLKLEKEQERKQEINEDIEKEELTKEREDCKLNKEEESEQLAIDETQQNEMSNLLDKPDCKGENVVPMETSLSEDKCSELSNSDVSQEKNDHELTSSRDDDSHNGSLETSSCLNSTVESSKQGDSSIDDIKITSPLLNLTAEKARASLRLPGRKKPTRASVATGTVFSTVDINLNDKLPKTENDIKANGHDSEPVKKQKPKLPPGAVPIPYIPPKPKDDTPPKLKATKFGVPIMPMSMSATIASAVKEKVTKAEAVEEQETSKNNEDKQTFIKTDDIEKIIKKNNTNDNHSGSPLPSSKPVPAPRRPKPVLRNVSQEEANSSVPAWQSSLRPRPVVAPKPVSRKDEQPAWMQKAKEVADRKSAIITDTTDTSANGSNQPVFKSEVKENTTEKPQWLKELAKRRVSKPQIMEKSKTEDQEDELQKEFKMRRQRVKEKIRKYSATKRPSIDEGLLEGEHLDDRDEEIQNINEVNYPHLTAVSCLKSIN</sequence>
<dbReference type="AlphaFoldDB" id="A0A7I8WD72"/>
<feature type="region of interest" description="Disordered" evidence="1">
    <location>
        <begin position="480"/>
        <end position="690"/>
    </location>
</feature>
<reference evidence="2 3" key="1">
    <citation type="submission" date="2020-08" db="EMBL/GenBank/DDBJ databases">
        <authorList>
            <person name="Hejnol A."/>
        </authorList>
    </citation>
    <scope>NUCLEOTIDE SEQUENCE [LARGE SCALE GENOMIC DNA]</scope>
</reference>